<gene>
    <name evidence="7" type="primary">LOC111813820</name>
</gene>
<keyword evidence="6" id="KW-1185">Reference proteome</keyword>
<dbReference type="GO" id="GO:0002476">
    <property type="term" value="P:antigen processing and presentation of endogenous peptide antigen via MHC class Ib"/>
    <property type="evidence" value="ECO:0007669"/>
    <property type="project" value="TreeGrafter"/>
</dbReference>
<keyword evidence="2" id="KW-0391">Immunity</keyword>
<dbReference type="InParanoid" id="A0A6P6DN72"/>
<reference evidence="7" key="1">
    <citation type="submission" date="2025-08" db="UniProtKB">
        <authorList>
            <consortium name="RefSeq"/>
        </authorList>
    </citation>
    <scope>IDENTIFICATION</scope>
</reference>
<keyword evidence="4" id="KW-0393">Immunoglobulin domain</keyword>
<evidence type="ECO:0000313" key="6">
    <source>
        <dbReference type="Proteomes" id="UP000515203"/>
    </source>
</evidence>
<evidence type="ECO:0000256" key="1">
    <source>
        <dbReference type="ARBA" id="ARBA00004308"/>
    </source>
</evidence>
<keyword evidence="3" id="KW-0325">Glycoprotein</keyword>
<dbReference type="GO" id="GO:0002486">
    <property type="term" value="P:antigen processing and presentation of endogenous peptide antigen via MHC class I via ER pathway, TAP-independent"/>
    <property type="evidence" value="ECO:0007669"/>
    <property type="project" value="TreeGrafter"/>
</dbReference>
<evidence type="ECO:0000256" key="2">
    <source>
        <dbReference type="ARBA" id="ARBA00023130"/>
    </source>
</evidence>
<dbReference type="Gene3D" id="3.30.500.10">
    <property type="entry name" value="MHC class I-like antigen recognition-like"/>
    <property type="match status" value="1"/>
</dbReference>
<protein>
    <submittedName>
        <fullName evidence="7">UL16-binding protein 1-like</fullName>
    </submittedName>
</protein>
<dbReference type="Proteomes" id="UP000515203">
    <property type="component" value="Unplaced"/>
</dbReference>
<evidence type="ECO:0000259" key="5">
    <source>
        <dbReference type="Pfam" id="PF00129"/>
    </source>
</evidence>
<dbReference type="GO" id="GO:0005615">
    <property type="term" value="C:extracellular space"/>
    <property type="evidence" value="ECO:0007669"/>
    <property type="project" value="TreeGrafter"/>
</dbReference>
<dbReference type="InterPro" id="IPR037055">
    <property type="entry name" value="MHC_I-like_Ag-recog_sf"/>
</dbReference>
<dbReference type="AlphaFoldDB" id="A0A6P6DN72"/>
<dbReference type="InterPro" id="IPR011162">
    <property type="entry name" value="MHC_I/II-like_Ag-recog"/>
</dbReference>
<dbReference type="OrthoDB" id="9531345at2759"/>
<dbReference type="InterPro" id="IPR050208">
    <property type="entry name" value="MHC_class-I_related"/>
</dbReference>
<organism evidence="6 7">
    <name type="scientific">Octodon degus</name>
    <name type="common">Degu</name>
    <name type="synonym">Sciurus degus</name>
    <dbReference type="NCBI Taxonomy" id="10160"/>
    <lineage>
        <taxon>Eukaryota</taxon>
        <taxon>Metazoa</taxon>
        <taxon>Chordata</taxon>
        <taxon>Craniata</taxon>
        <taxon>Vertebrata</taxon>
        <taxon>Euteleostomi</taxon>
        <taxon>Mammalia</taxon>
        <taxon>Eutheria</taxon>
        <taxon>Euarchontoglires</taxon>
        <taxon>Glires</taxon>
        <taxon>Rodentia</taxon>
        <taxon>Hystricomorpha</taxon>
        <taxon>Octodontidae</taxon>
        <taxon>Octodon</taxon>
    </lineage>
</organism>
<dbReference type="GO" id="GO:0009897">
    <property type="term" value="C:external side of plasma membrane"/>
    <property type="evidence" value="ECO:0007669"/>
    <property type="project" value="TreeGrafter"/>
</dbReference>
<feature type="domain" description="MHC class I-like antigen recognition-like" evidence="5">
    <location>
        <begin position="40"/>
        <end position="203"/>
    </location>
</feature>
<dbReference type="PANTHER" id="PTHR16675">
    <property type="entry name" value="MHC CLASS I-RELATED"/>
    <property type="match status" value="1"/>
</dbReference>
<evidence type="ECO:0000256" key="3">
    <source>
        <dbReference type="ARBA" id="ARBA00023180"/>
    </source>
</evidence>
<dbReference type="Pfam" id="PF00129">
    <property type="entry name" value="MHC_I"/>
    <property type="match status" value="1"/>
</dbReference>
<evidence type="ECO:0000256" key="4">
    <source>
        <dbReference type="ARBA" id="ARBA00023319"/>
    </source>
</evidence>
<sequence>MAAKPALVLSILSLLLELPSDLFLLAWAGAHYLCYTIIVSPKHLSLEKWCTVEGTVDGMTVVRSDCSGAKARATDVLGRKVNGTKTWEQQSEILKDLANSFREVLLDPEHGNWISSDSVELKAKMTCQQNTGGKFTASWHLCINGGTCLCLDSNLKECANVPPQFHLMKEKLTDDEELYHLYRTSKAECKSWMKDFMEEWKENVDTTGN</sequence>
<dbReference type="GO" id="GO:0012505">
    <property type="term" value="C:endomembrane system"/>
    <property type="evidence" value="ECO:0007669"/>
    <property type="project" value="UniProtKB-SubCell"/>
</dbReference>
<dbReference type="RefSeq" id="XP_023561539.1">
    <property type="nucleotide sequence ID" value="XM_023705771.1"/>
</dbReference>
<comment type="subcellular location">
    <subcellularLocation>
        <location evidence="1">Endomembrane system</location>
    </subcellularLocation>
</comment>
<accession>A0A6P6DN72</accession>
<dbReference type="FunCoup" id="A0A6P6DN72">
    <property type="interactions" value="133"/>
</dbReference>
<dbReference type="InterPro" id="IPR011161">
    <property type="entry name" value="MHC_I-like_Ag-recog"/>
</dbReference>
<dbReference type="SUPFAM" id="SSF54452">
    <property type="entry name" value="MHC antigen-recognition domain"/>
    <property type="match status" value="1"/>
</dbReference>
<dbReference type="GO" id="GO:0001916">
    <property type="term" value="P:positive regulation of T cell mediated cytotoxicity"/>
    <property type="evidence" value="ECO:0007669"/>
    <property type="project" value="TreeGrafter"/>
</dbReference>
<dbReference type="PANTHER" id="PTHR16675:SF268">
    <property type="entry name" value="UL16-BINDING PROTEIN 1"/>
    <property type="match status" value="1"/>
</dbReference>
<dbReference type="GeneID" id="111813820"/>
<dbReference type="GO" id="GO:0002250">
    <property type="term" value="P:adaptive immune response"/>
    <property type="evidence" value="ECO:0007669"/>
    <property type="project" value="UniProtKB-KW"/>
</dbReference>
<name>A0A6P6DN72_OCTDE</name>
<proteinExistence type="predicted"/>
<evidence type="ECO:0000313" key="7">
    <source>
        <dbReference type="RefSeq" id="XP_023561539.1"/>
    </source>
</evidence>
<keyword evidence="2" id="KW-1064">Adaptive immunity</keyword>